<dbReference type="Proteomes" id="UP000032740">
    <property type="component" value="Chromosome"/>
</dbReference>
<dbReference type="Pfam" id="PF01972">
    <property type="entry name" value="SDH_protease"/>
    <property type="match status" value="1"/>
</dbReference>
<keyword evidence="1" id="KW-0645">Protease</keyword>
<proteinExistence type="predicted"/>
<dbReference type="GO" id="GO:0016020">
    <property type="term" value="C:membrane"/>
    <property type="evidence" value="ECO:0007669"/>
    <property type="project" value="InterPro"/>
</dbReference>
<evidence type="ECO:0000313" key="2">
    <source>
        <dbReference type="Proteomes" id="UP000032740"/>
    </source>
</evidence>
<dbReference type="RefSeq" id="WP_026654959.1">
    <property type="nucleotide sequence ID" value="NC_022538.1"/>
</dbReference>
<dbReference type="PANTHER" id="PTHR35984:SF1">
    <property type="entry name" value="PERIPLASMIC SERINE PROTEASE"/>
    <property type="match status" value="1"/>
</dbReference>
<protein>
    <submittedName>
        <fullName evidence="1">Periplasmic serine protease</fullName>
    </submittedName>
</protein>
<gene>
    <name evidence="1" type="ORF">BN85401810</name>
</gene>
<organism evidence="1 2">
    <name type="scientific">Alteracholeplasma palmae (strain ATCC 49389 / J233)</name>
    <name type="common">Acholeplasma palmae</name>
    <dbReference type="NCBI Taxonomy" id="1318466"/>
    <lineage>
        <taxon>Bacteria</taxon>
        <taxon>Bacillati</taxon>
        <taxon>Mycoplasmatota</taxon>
        <taxon>Mollicutes</taxon>
        <taxon>Acholeplasmatales</taxon>
        <taxon>Acholeplasmataceae</taxon>
        <taxon>Acholeplasma</taxon>
    </lineage>
</organism>
<dbReference type="EMBL" id="FO681347">
    <property type="protein sequence ID" value="CCV63758.1"/>
    <property type="molecule type" value="Genomic_DNA"/>
</dbReference>
<dbReference type="Gene3D" id="3.90.226.10">
    <property type="entry name" value="2-enoyl-CoA Hydratase, Chain A, domain 1"/>
    <property type="match status" value="1"/>
</dbReference>
<dbReference type="InterPro" id="IPR029045">
    <property type="entry name" value="ClpP/crotonase-like_dom_sf"/>
</dbReference>
<dbReference type="HOGENOM" id="CLU_080131_0_0_14"/>
<dbReference type="SUPFAM" id="SSF52096">
    <property type="entry name" value="ClpP/crotonase"/>
    <property type="match status" value="1"/>
</dbReference>
<dbReference type="KEGG" id="apal:BN85401810"/>
<dbReference type="PANTHER" id="PTHR35984">
    <property type="entry name" value="PERIPLASMIC SERINE PROTEASE"/>
    <property type="match status" value="1"/>
</dbReference>
<accession>U4KJW8</accession>
<dbReference type="GO" id="GO:0006508">
    <property type="term" value="P:proteolysis"/>
    <property type="evidence" value="ECO:0007669"/>
    <property type="project" value="UniProtKB-KW"/>
</dbReference>
<keyword evidence="2" id="KW-1185">Reference proteome</keyword>
<evidence type="ECO:0000313" key="1">
    <source>
        <dbReference type="EMBL" id="CCV63758.1"/>
    </source>
</evidence>
<dbReference type="STRING" id="1318466.BN85401810"/>
<dbReference type="OrthoDB" id="9806253at2"/>
<dbReference type="InterPro" id="IPR002825">
    <property type="entry name" value="Pept_S49_ser-pept_pro"/>
</dbReference>
<dbReference type="GO" id="GO:0008233">
    <property type="term" value="F:peptidase activity"/>
    <property type="evidence" value="ECO:0007669"/>
    <property type="project" value="UniProtKB-KW"/>
</dbReference>
<dbReference type="AlphaFoldDB" id="U4KJW8"/>
<reference evidence="1 2" key="1">
    <citation type="journal article" date="2013" name="J. Mol. Microbiol. Biotechnol.">
        <title>Analysis of the Complete Genomes of Acholeplasma brassicae , A. palmae and A. laidlawii and Their Comparison to the Obligate Parasites from ' Candidatus Phytoplasma'.</title>
        <authorList>
            <person name="Kube M."/>
            <person name="Siewert C."/>
            <person name="Migdoll A.M."/>
            <person name="Duduk B."/>
            <person name="Holz S."/>
            <person name="Rabus R."/>
            <person name="Seemuller E."/>
            <person name="Mitrovic J."/>
            <person name="Muller I."/>
            <person name="Buttner C."/>
            <person name="Reinhardt R."/>
        </authorList>
    </citation>
    <scope>NUCLEOTIDE SEQUENCE [LARGE SCALE GENOMIC DNA]</scope>
    <source>
        <strain evidence="1 2">J233</strain>
    </source>
</reference>
<sequence>MPNWSELANQTIMVGTDPAIKIKEYLTKYHDTTGRNLIVYFSGFLSLQSNNTSIVDNDMIGITTAVHGLDCSKGLDIMLHTPGGDPNATESIVEYLHSKFNNDIRVIVPHMAMSAGTMLACASKEIIMAKHSSLGPVDPQFNGVPAFNIKKEFELAKKELKEDPNTITFWREQLNKYPAAFIHIVNDAIELSGELVKEWLKNYMFSDMPQNKEKTIFINKIVSALNTNKKSHSKHLSVNYCKNLGLKITPLESDDMLQDLVLSIHHLFTMLNGFSKIIMNHKNVVYTNR</sequence>
<keyword evidence="1" id="KW-0378">Hydrolase</keyword>
<name>U4KJW8_ALTPJ</name>